<name>A0A4Q9P915_9APHY</name>
<protein>
    <submittedName>
        <fullName evidence="1">Uncharacterized protein</fullName>
    </submittedName>
</protein>
<reference evidence="1 2" key="1">
    <citation type="submission" date="2019-01" db="EMBL/GenBank/DDBJ databases">
        <title>Draft genome sequences of three monokaryotic isolates of the white-rot basidiomycete fungus Dichomitus squalens.</title>
        <authorList>
            <consortium name="DOE Joint Genome Institute"/>
            <person name="Lopez S.C."/>
            <person name="Andreopoulos B."/>
            <person name="Pangilinan J."/>
            <person name="Lipzen A."/>
            <person name="Riley R."/>
            <person name="Ahrendt S."/>
            <person name="Ng V."/>
            <person name="Barry K."/>
            <person name="Daum C."/>
            <person name="Grigoriev I.V."/>
            <person name="Hilden K.S."/>
            <person name="Makela M.R."/>
            <person name="de Vries R.P."/>
        </authorList>
    </citation>
    <scope>NUCLEOTIDE SEQUENCE [LARGE SCALE GENOMIC DNA]</scope>
    <source>
        <strain evidence="1 2">CBS 464.89</strain>
    </source>
</reference>
<sequence length="135" mass="14903">MRAHPRIRGSSPCLLWPTFASIVTRAVRISRGYRPYALSMRIFRSRYRRSMQDDPVVSPLISGGAVPERTYLSDSLSSFSPIQTQTSPYCPCTPARSLSHDLCFPSTSVEAGVGPRNIGVRVALRVPVKSSFTLS</sequence>
<organism evidence="1 2">
    <name type="scientific">Dichomitus squalens</name>
    <dbReference type="NCBI Taxonomy" id="114155"/>
    <lineage>
        <taxon>Eukaryota</taxon>
        <taxon>Fungi</taxon>
        <taxon>Dikarya</taxon>
        <taxon>Basidiomycota</taxon>
        <taxon>Agaricomycotina</taxon>
        <taxon>Agaricomycetes</taxon>
        <taxon>Polyporales</taxon>
        <taxon>Polyporaceae</taxon>
        <taxon>Dichomitus</taxon>
    </lineage>
</organism>
<accession>A0A4Q9P915</accession>
<keyword evidence="2" id="KW-1185">Reference proteome</keyword>
<dbReference type="AlphaFoldDB" id="A0A4Q9P915"/>
<dbReference type="EMBL" id="ML145162">
    <property type="protein sequence ID" value="TBU55799.1"/>
    <property type="molecule type" value="Genomic_DNA"/>
</dbReference>
<proteinExistence type="predicted"/>
<dbReference type="Proteomes" id="UP000292082">
    <property type="component" value="Unassembled WGS sequence"/>
</dbReference>
<evidence type="ECO:0000313" key="1">
    <source>
        <dbReference type="EMBL" id="TBU55799.1"/>
    </source>
</evidence>
<evidence type="ECO:0000313" key="2">
    <source>
        <dbReference type="Proteomes" id="UP000292082"/>
    </source>
</evidence>
<gene>
    <name evidence="1" type="ORF">BD310DRAFT_653037</name>
</gene>